<dbReference type="EC" id="2.7.11.1" evidence="3"/>
<accession>A0AAD8LWD3</accession>
<dbReference type="PROSITE" id="PS00108">
    <property type="entry name" value="PROTEIN_KINASE_ST"/>
    <property type="match status" value="1"/>
</dbReference>
<evidence type="ECO:0000259" key="22">
    <source>
        <dbReference type="PROSITE" id="PS50011"/>
    </source>
</evidence>
<organism evidence="23 24">
    <name type="scientific">Heracleum sosnowskyi</name>
    <dbReference type="NCBI Taxonomy" id="360622"/>
    <lineage>
        <taxon>Eukaryota</taxon>
        <taxon>Viridiplantae</taxon>
        <taxon>Streptophyta</taxon>
        <taxon>Embryophyta</taxon>
        <taxon>Tracheophyta</taxon>
        <taxon>Spermatophyta</taxon>
        <taxon>Magnoliopsida</taxon>
        <taxon>eudicotyledons</taxon>
        <taxon>Gunneridae</taxon>
        <taxon>Pentapetalae</taxon>
        <taxon>asterids</taxon>
        <taxon>campanulids</taxon>
        <taxon>Apiales</taxon>
        <taxon>Apiaceae</taxon>
        <taxon>Apioideae</taxon>
        <taxon>apioid superclade</taxon>
        <taxon>Tordylieae</taxon>
        <taxon>Tordyliinae</taxon>
        <taxon>Heracleum</taxon>
    </lineage>
</organism>
<dbReference type="Pfam" id="PF00069">
    <property type="entry name" value="Pkinase"/>
    <property type="match status" value="1"/>
</dbReference>
<feature type="binding site" evidence="18">
    <location>
        <position position="319"/>
    </location>
    <ligand>
        <name>ATP</name>
        <dbReference type="ChEBI" id="CHEBI:30616"/>
    </ligand>
</feature>
<evidence type="ECO:0000256" key="20">
    <source>
        <dbReference type="SAM" id="Phobius"/>
    </source>
</evidence>
<dbReference type="Gene3D" id="3.30.200.20">
    <property type="entry name" value="Phosphorylase Kinase, domain 1"/>
    <property type="match status" value="1"/>
</dbReference>
<evidence type="ECO:0000256" key="18">
    <source>
        <dbReference type="PROSITE-ProRule" id="PRU10141"/>
    </source>
</evidence>
<evidence type="ECO:0000256" key="3">
    <source>
        <dbReference type="ARBA" id="ARBA00012513"/>
    </source>
</evidence>
<feature type="domain" description="Protein kinase" evidence="22">
    <location>
        <begin position="291"/>
        <end position="581"/>
    </location>
</feature>
<comment type="caution">
    <text evidence="23">The sequence shown here is derived from an EMBL/GenBank/DDBJ whole genome shotgun (WGS) entry which is preliminary data.</text>
</comment>
<keyword evidence="15" id="KW-0325">Glycoprotein</keyword>
<evidence type="ECO:0000256" key="10">
    <source>
        <dbReference type="ARBA" id="ARBA00022777"/>
    </source>
</evidence>
<evidence type="ECO:0000256" key="7">
    <source>
        <dbReference type="ARBA" id="ARBA00022692"/>
    </source>
</evidence>
<dbReference type="InterPro" id="IPR000719">
    <property type="entry name" value="Prot_kinase_dom"/>
</dbReference>
<comment type="catalytic activity">
    <reaction evidence="17">
        <text>L-seryl-[protein] + ATP = O-phospho-L-seryl-[protein] + ADP + H(+)</text>
        <dbReference type="Rhea" id="RHEA:17989"/>
        <dbReference type="Rhea" id="RHEA-COMP:9863"/>
        <dbReference type="Rhea" id="RHEA-COMP:11604"/>
        <dbReference type="ChEBI" id="CHEBI:15378"/>
        <dbReference type="ChEBI" id="CHEBI:29999"/>
        <dbReference type="ChEBI" id="CHEBI:30616"/>
        <dbReference type="ChEBI" id="CHEBI:83421"/>
        <dbReference type="ChEBI" id="CHEBI:456216"/>
        <dbReference type="EC" id="2.7.11.1"/>
    </reaction>
</comment>
<proteinExistence type="predicted"/>
<dbReference type="GO" id="GO:0004674">
    <property type="term" value="F:protein serine/threonine kinase activity"/>
    <property type="evidence" value="ECO:0007669"/>
    <property type="project" value="UniProtKB-KW"/>
</dbReference>
<dbReference type="GO" id="GO:0005524">
    <property type="term" value="F:ATP binding"/>
    <property type="evidence" value="ECO:0007669"/>
    <property type="project" value="UniProtKB-UniRule"/>
</dbReference>
<dbReference type="PANTHER" id="PTHR47973">
    <property type="entry name" value="CYSTEINE-RICH RECEPTOR-LIKE PROTEIN KINASE 3"/>
    <property type="match status" value="1"/>
</dbReference>
<keyword evidence="10 23" id="KW-0418">Kinase</keyword>
<feature type="compositionally biased region" description="Low complexity" evidence="19">
    <location>
        <begin position="615"/>
        <end position="627"/>
    </location>
</feature>
<dbReference type="CDD" id="cd14066">
    <property type="entry name" value="STKc_IRAK"/>
    <property type="match status" value="1"/>
</dbReference>
<keyword evidence="24" id="KW-1185">Reference proteome</keyword>
<comment type="catalytic activity">
    <reaction evidence="16">
        <text>L-threonyl-[protein] + ATP = O-phospho-L-threonyl-[protein] + ADP + H(+)</text>
        <dbReference type="Rhea" id="RHEA:46608"/>
        <dbReference type="Rhea" id="RHEA-COMP:11060"/>
        <dbReference type="Rhea" id="RHEA-COMP:11605"/>
        <dbReference type="ChEBI" id="CHEBI:15378"/>
        <dbReference type="ChEBI" id="CHEBI:30013"/>
        <dbReference type="ChEBI" id="CHEBI:30616"/>
        <dbReference type="ChEBI" id="CHEBI:61977"/>
        <dbReference type="ChEBI" id="CHEBI:456216"/>
        <dbReference type="EC" id="2.7.11.1"/>
    </reaction>
</comment>
<dbReference type="InterPro" id="IPR008271">
    <property type="entry name" value="Ser/Thr_kinase_AS"/>
</dbReference>
<dbReference type="PROSITE" id="PS00107">
    <property type="entry name" value="PROTEIN_KINASE_ATP"/>
    <property type="match status" value="1"/>
</dbReference>
<keyword evidence="13 20" id="KW-0472">Membrane</keyword>
<dbReference type="FunFam" id="3.30.200.20:FF:000542">
    <property type="entry name" value="Receptor-like serine/threonine-protein kinase At4g25390"/>
    <property type="match status" value="1"/>
</dbReference>
<feature type="region of interest" description="Disordered" evidence="19">
    <location>
        <begin position="607"/>
        <end position="627"/>
    </location>
</feature>
<feature type="chain" id="PRO_5042169543" description="non-specific serine/threonine protein kinase" evidence="21">
    <location>
        <begin position="24"/>
        <end position="627"/>
    </location>
</feature>
<keyword evidence="8 21" id="KW-0732">Signal</keyword>
<feature type="transmembrane region" description="Helical" evidence="20">
    <location>
        <begin position="225"/>
        <end position="246"/>
    </location>
</feature>
<evidence type="ECO:0000256" key="14">
    <source>
        <dbReference type="ARBA" id="ARBA00023170"/>
    </source>
</evidence>
<evidence type="ECO:0000256" key="17">
    <source>
        <dbReference type="ARBA" id="ARBA00048679"/>
    </source>
</evidence>
<dbReference type="PROSITE" id="PS50011">
    <property type="entry name" value="PROTEIN_KINASE_DOM"/>
    <property type="match status" value="1"/>
</dbReference>
<keyword evidence="9 18" id="KW-0547">Nucleotide-binding</keyword>
<dbReference type="InterPro" id="IPR052059">
    <property type="entry name" value="CR_Ser/Thr_kinase"/>
</dbReference>
<keyword evidence="14" id="KW-0675">Receptor</keyword>
<keyword evidence="11 18" id="KW-0067">ATP-binding</keyword>
<dbReference type="Pfam" id="PF19160">
    <property type="entry name" value="SPARK"/>
    <property type="match status" value="1"/>
</dbReference>
<dbReference type="Proteomes" id="UP001237642">
    <property type="component" value="Unassembled WGS sequence"/>
</dbReference>
<keyword evidence="5" id="KW-0723">Serine/threonine-protein kinase</keyword>
<dbReference type="FunFam" id="1.10.510.10:FF:000287">
    <property type="entry name" value="probable LRR receptor-like serine/threonine-protein kinase RKF3"/>
    <property type="match status" value="1"/>
</dbReference>
<dbReference type="EMBL" id="JAUIZM010000116">
    <property type="protein sequence ID" value="KAK1348920.1"/>
    <property type="molecule type" value="Genomic_DNA"/>
</dbReference>
<evidence type="ECO:0000256" key="13">
    <source>
        <dbReference type="ARBA" id="ARBA00023136"/>
    </source>
</evidence>
<protein>
    <recommendedName>
        <fullName evidence="3">non-specific serine/threonine protein kinase</fullName>
        <ecNumber evidence="3">2.7.11.1</ecNumber>
    </recommendedName>
</protein>
<evidence type="ECO:0000256" key="4">
    <source>
        <dbReference type="ARBA" id="ARBA00022475"/>
    </source>
</evidence>
<dbReference type="InterPro" id="IPR017441">
    <property type="entry name" value="Protein_kinase_ATP_BS"/>
</dbReference>
<dbReference type="SUPFAM" id="SSF56112">
    <property type="entry name" value="Protein kinase-like (PK-like)"/>
    <property type="match status" value="1"/>
</dbReference>
<comment type="subcellular location">
    <subcellularLocation>
        <location evidence="1">Cell membrane</location>
        <topology evidence="1">Single-pass membrane protein</topology>
    </subcellularLocation>
    <subcellularLocation>
        <location evidence="2">Membrane</location>
        <topology evidence="2">Single-pass type I membrane protein</topology>
    </subcellularLocation>
</comment>
<feature type="signal peptide" evidence="21">
    <location>
        <begin position="1"/>
        <end position="23"/>
    </location>
</feature>
<sequence>MGKSQNKLIPILWLLCFIRCVYFISCTNSSCPIDFSYVNRLPWEISNCLDKPVRQEICCQTIRSLLGVGLANYLNKTSMFYFPNSETATSCMSSFTNKLASMSVKISCNDDSYNQLVVNSTSNCGGITTLKEWKEKVGLTELDSACKGRLSTLSQCNACGEAGQRVAPRLESMRLNSTKCFYYTCLYAAGIVNEYGPENARIAECALGLDVAKSTTNKRKNVFKVVFGLLGAIFGVLITWGCFIIYQNLRNKRRLAALRQDYVRGVKAKVLPNTGAKWFHIAELDQATKGFSEKNMIGQGGFGVVYKGTLLDGTIVAVKQLLNMDVNGDDQEFTNEAEIISKIRHRNLLALRGFCVTSDAIRGNRRYLVYDFMSNGSLDEHLFNYGEGGFVARQALSWPLRKNIIIDVAKGLAYLHYGLKPAIYHRDIKTTNILLDSEMKATLADFGLAKQTIEGESHLTTKVAGTYGYLAPEYALYGQLTEKSDVYSFGIIILEIMSGRKVLDTFSTSSRLLITDWAWDLVKSGNVDYIFDDRMGENGSKEVMKRFVHVGILCAHVMVALRPTISEALKMLEGDIEVPTLPDRPLPLSHEALRYIPEFSMSTFGRSSLDRSGCTSSIDTSNSKSSN</sequence>
<dbReference type="Gene3D" id="1.10.510.10">
    <property type="entry name" value="Transferase(Phosphotransferase) domain 1"/>
    <property type="match status" value="1"/>
</dbReference>
<dbReference type="InterPro" id="IPR011009">
    <property type="entry name" value="Kinase-like_dom_sf"/>
</dbReference>
<evidence type="ECO:0000256" key="9">
    <source>
        <dbReference type="ARBA" id="ARBA00022741"/>
    </source>
</evidence>
<evidence type="ECO:0000256" key="15">
    <source>
        <dbReference type="ARBA" id="ARBA00023180"/>
    </source>
</evidence>
<dbReference type="SMART" id="SM00220">
    <property type="entry name" value="S_TKc"/>
    <property type="match status" value="1"/>
</dbReference>
<reference evidence="23" key="2">
    <citation type="submission" date="2023-05" db="EMBL/GenBank/DDBJ databases">
        <authorList>
            <person name="Schelkunov M.I."/>
        </authorList>
    </citation>
    <scope>NUCLEOTIDE SEQUENCE</scope>
    <source>
        <strain evidence="23">Hsosn_3</strain>
        <tissue evidence="23">Leaf</tissue>
    </source>
</reference>
<evidence type="ECO:0000256" key="1">
    <source>
        <dbReference type="ARBA" id="ARBA00004162"/>
    </source>
</evidence>
<evidence type="ECO:0000256" key="8">
    <source>
        <dbReference type="ARBA" id="ARBA00022729"/>
    </source>
</evidence>
<evidence type="ECO:0000256" key="16">
    <source>
        <dbReference type="ARBA" id="ARBA00047899"/>
    </source>
</evidence>
<evidence type="ECO:0000256" key="6">
    <source>
        <dbReference type="ARBA" id="ARBA00022679"/>
    </source>
</evidence>
<keyword evidence="6" id="KW-0808">Transferase</keyword>
<dbReference type="AlphaFoldDB" id="A0AAD8LWD3"/>
<evidence type="ECO:0000256" key="2">
    <source>
        <dbReference type="ARBA" id="ARBA00004479"/>
    </source>
</evidence>
<evidence type="ECO:0000256" key="19">
    <source>
        <dbReference type="SAM" id="MobiDB-lite"/>
    </source>
</evidence>
<evidence type="ECO:0000256" key="5">
    <source>
        <dbReference type="ARBA" id="ARBA00022527"/>
    </source>
</evidence>
<reference evidence="23" key="1">
    <citation type="submission" date="2023-02" db="EMBL/GenBank/DDBJ databases">
        <title>Genome of toxic invasive species Heracleum sosnowskyi carries increased number of genes despite the absence of recent whole-genome duplications.</title>
        <authorList>
            <person name="Schelkunov M."/>
            <person name="Shtratnikova V."/>
            <person name="Makarenko M."/>
            <person name="Klepikova A."/>
            <person name="Omelchenko D."/>
            <person name="Novikova G."/>
            <person name="Obukhova E."/>
            <person name="Bogdanov V."/>
            <person name="Penin A."/>
            <person name="Logacheva M."/>
        </authorList>
    </citation>
    <scope>NUCLEOTIDE SEQUENCE</scope>
    <source>
        <strain evidence="23">Hsosn_3</strain>
        <tissue evidence="23">Leaf</tissue>
    </source>
</reference>
<evidence type="ECO:0000313" key="23">
    <source>
        <dbReference type="EMBL" id="KAK1348920.1"/>
    </source>
</evidence>
<gene>
    <name evidence="23" type="ORF">POM88_054912</name>
</gene>
<keyword evidence="7 20" id="KW-0812">Transmembrane</keyword>
<evidence type="ECO:0000256" key="12">
    <source>
        <dbReference type="ARBA" id="ARBA00022989"/>
    </source>
</evidence>
<name>A0AAD8LWD3_9APIA</name>
<dbReference type="InterPro" id="IPR043891">
    <property type="entry name" value="SPARK"/>
</dbReference>
<keyword evidence="12 20" id="KW-1133">Transmembrane helix</keyword>
<dbReference type="GO" id="GO:0005886">
    <property type="term" value="C:plasma membrane"/>
    <property type="evidence" value="ECO:0007669"/>
    <property type="project" value="UniProtKB-SubCell"/>
</dbReference>
<evidence type="ECO:0000313" key="24">
    <source>
        <dbReference type="Proteomes" id="UP001237642"/>
    </source>
</evidence>
<evidence type="ECO:0000256" key="11">
    <source>
        <dbReference type="ARBA" id="ARBA00022840"/>
    </source>
</evidence>
<evidence type="ECO:0000256" key="21">
    <source>
        <dbReference type="SAM" id="SignalP"/>
    </source>
</evidence>
<keyword evidence="4" id="KW-1003">Cell membrane</keyword>